<dbReference type="Pfam" id="PF05708">
    <property type="entry name" value="Peptidase_C92"/>
    <property type="match status" value="1"/>
</dbReference>
<dbReference type="Proteomes" id="UP000294887">
    <property type="component" value="Unassembled WGS sequence"/>
</dbReference>
<comment type="caution">
    <text evidence="2">The sequence shown here is derived from an EMBL/GenBank/DDBJ whole genome shotgun (WGS) entry which is preliminary data.</text>
</comment>
<protein>
    <submittedName>
        <fullName evidence="2">Permuted papain-like amidase YaeF/Yiix C92 family enzyme</fullName>
    </submittedName>
</protein>
<organism evidence="2 3">
    <name type="scientific">Cocleimonas flava</name>
    <dbReference type="NCBI Taxonomy" id="634765"/>
    <lineage>
        <taxon>Bacteria</taxon>
        <taxon>Pseudomonadati</taxon>
        <taxon>Pseudomonadota</taxon>
        <taxon>Gammaproteobacteria</taxon>
        <taxon>Thiotrichales</taxon>
        <taxon>Thiotrichaceae</taxon>
        <taxon>Cocleimonas</taxon>
    </lineage>
</organism>
<dbReference type="InterPro" id="IPR024453">
    <property type="entry name" value="Peptidase_C92"/>
</dbReference>
<name>A0A4R1FBY3_9GAMM</name>
<gene>
    <name evidence="2" type="ORF">EV695_0101</name>
</gene>
<dbReference type="EMBL" id="SMFQ01000002">
    <property type="protein sequence ID" value="TCJ88261.1"/>
    <property type="molecule type" value="Genomic_DNA"/>
</dbReference>
<dbReference type="RefSeq" id="WP_243651409.1">
    <property type="nucleotide sequence ID" value="NZ_BAAAFU010000008.1"/>
</dbReference>
<dbReference type="SUPFAM" id="SSF54001">
    <property type="entry name" value="Cysteine proteinases"/>
    <property type="match status" value="1"/>
</dbReference>
<sequence>MFNSLRNALWENIVGWLNDIPKSNQNMQAINNYEDMLRNLRPADVILFEGKARVSEVIKIITLSPWTHAALYIGSLNEITNPETKSIVKQHFDGDPDEPLIAESLLGFGTVVNKLSDYKNDNLRVCRPEGLSVEDQNEVVGFAAEHLGIEYDVRQLLDLARFMFPYAVLPRQWRSSLFQHNAGRPTNIVCSSMIARCFHSVHYPILPTIEGDHKDQLKFHKRNFRLFVPSDFDYSPYFDVLKFPAWPISLSQSYRDLPWHEEHIETALKPQIISSDDSNDKSNNDEIDNGADTDDQKNDLVGVSNTATVTIEENQTENKNSTASFLETLIKKTRSKPETKLPT</sequence>
<keyword evidence="3" id="KW-1185">Reference proteome</keyword>
<evidence type="ECO:0000256" key="1">
    <source>
        <dbReference type="SAM" id="MobiDB-lite"/>
    </source>
</evidence>
<reference evidence="2 3" key="1">
    <citation type="submission" date="2019-03" db="EMBL/GenBank/DDBJ databases">
        <title>Genomic Encyclopedia of Type Strains, Phase IV (KMG-IV): sequencing the most valuable type-strain genomes for metagenomic binning, comparative biology and taxonomic classification.</title>
        <authorList>
            <person name="Goeker M."/>
        </authorList>
    </citation>
    <scope>NUCLEOTIDE SEQUENCE [LARGE SCALE GENOMIC DNA]</scope>
    <source>
        <strain evidence="2 3">DSM 24830</strain>
    </source>
</reference>
<dbReference type="AlphaFoldDB" id="A0A4R1FBY3"/>
<dbReference type="InterPro" id="IPR038765">
    <property type="entry name" value="Papain-like_cys_pep_sf"/>
</dbReference>
<feature type="compositionally biased region" description="Polar residues" evidence="1">
    <location>
        <begin position="303"/>
        <end position="325"/>
    </location>
</feature>
<dbReference type="Gene3D" id="3.90.1720.10">
    <property type="entry name" value="endopeptidase domain like (from Nostoc punctiforme)"/>
    <property type="match status" value="1"/>
</dbReference>
<evidence type="ECO:0000313" key="3">
    <source>
        <dbReference type="Proteomes" id="UP000294887"/>
    </source>
</evidence>
<accession>A0A4R1FBY3</accession>
<proteinExistence type="predicted"/>
<feature type="region of interest" description="Disordered" evidence="1">
    <location>
        <begin position="268"/>
        <end position="343"/>
    </location>
</feature>
<evidence type="ECO:0000313" key="2">
    <source>
        <dbReference type="EMBL" id="TCJ88261.1"/>
    </source>
</evidence>